<evidence type="ECO:0000256" key="4">
    <source>
        <dbReference type="ARBA" id="ARBA00012895"/>
    </source>
</evidence>
<evidence type="ECO:0000259" key="11">
    <source>
        <dbReference type="Pfam" id="PF04406"/>
    </source>
</evidence>
<dbReference type="GO" id="GO:0046872">
    <property type="term" value="F:metal ion binding"/>
    <property type="evidence" value="ECO:0007669"/>
    <property type="project" value="UniProtKB-KW"/>
</dbReference>
<protein>
    <recommendedName>
        <fullName evidence="4">DNA topoisomerase (ATP-hydrolyzing)</fullName>
        <ecNumber evidence="4">5.6.2.2</ecNumber>
    </recommendedName>
</protein>
<dbReference type="InterPro" id="IPR036078">
    <property type="entry name" value="Spo11/TopoVI_A_sf"/>
</dbReference>
<dbReference type="GO" id="GO:0000706">
    <property type="term" value="P:meiotic DNA double-strand break processing"/>
    <property type="evidence" value="ECO:0007669"/>
    <property type="project" value="TreeGrafter"/>
</dbReference>
<evidence type="ECO:0000256" key="8">
    <source>
        <dbReference type="ARBA" id="ARBA00023125"/>
    </source>
</evidence>
<proteinExistence type="inferred from homology"/>
<dbReference type="PROSITE" id="PS52041">
    <property type="entry name" value="TOPO_IIB"/>
    <property type="match status" value="1"/>
</dbReference>
<evidence type="ECO:0000256" key="2">
    <source>
        <dbReference type="ARBA" id="ARBA00001946"/>
    </source>
</evidence>
<dbReference type="InterPro" id="IPR036388">
    <property type="entry name" value="WH-like_DNA-bd_sf"/>
</dbReference>
<gene>
    <name evidence="13" type="ORF">WICMUC_000836</name>
</gene>
<dbReference type="PANTHER" id="PTHR10848:SF0">
    <property type="entry name" value="MEIOTIC RECOMBINATION PROTEIN SPO11"/>
    <property type="match status" value="1"/>
</dbReference>
<dbReference type="GO" id="GO:0005524">
    <property type="term" value="F:ATP binding"/>
    <property type="evidence" value="ECO:0007669"/>
    <property type="project" value="InterPro"/>
</dbReference>
<keyword evidence="7 10" id="KW-0799">Topoisomerase</keyword>
<comment type="similarity">
    <text evidence="3 10">Belongs to the TOP6A family.</text>
</comment>
<dbReference type="Gene3D" id="3.40.1360.10">
    <property type="match status" value="1"/>
</dbReference>
<accession>A0A9P8PYJ4</accession>
<dbReference type="CDD" id="cd00223">
    <property type="entry name" value="TOPRIM_TopoIIB_SPO"/>
    <property type="match status" value="1"/>
</dbReference>
<dbReference type="InterPro" id="IPR013049">
    <property type="entry name" value="Spo11/TopoVI_A_N"/>
</dbReference>
<dbReference type="EC" id="5.6.2.2" evidence="4"/>
<dbReference type="Gene3D" id="1.10.10.10">
    <property type="entry name" value="Winged helix-like DNA-binding domain superfamily/Winged helix DNA-binding domain"/>
    <property type="match status" value="1"/>
</dbReference>
<dbReference type="PRINTS" id="PR01550">
    <property type="entry name" value="TOP6AFAMILY"/>
</dbReference>
<dbReference type="GO" id="GO:0003677">
    <property type="term" value="F:DNA binding"/>
    <property type="evidence" value="ECO:0007669"/>
    <property type="project" value="UniProtKB-UniRule"/>
</dbReference>
<evidence type="ECO:0000256" key="1">
    <source>
        <dbReference type="ARBA" id="ARBA00000185"/>
    </source>
</evidence>
<name>A0A9P8PYJ4_9ASCO</name>
<comment type="caution">
    <text evidence="13">The sequence shown here is derived from an EMBL/GenBank/DDBJ whole genome shotgun (WGS) entry which is preliminary data.</text>
</comment>
<dbReference type="SUPFAM" id="SSF56726">
    <property type="entry name" value="DNA topoisomerase IV, alpha subunit"/>
    <property type="match status" value="1"/>
</dbReference>
<dbReference type="InterPro" id="IPR002815">
    <property type="entry name" value="Spo11/TopoVI_A"/>
</dbReference>
<evidence type="ECO:0000259" key="12">
    <source>
        <dbReference type="Pfam" id="PF21180"/>
    </source>
</evidence>
<dbReference type="AlphaFoldDB" id="A0A9P8PYJ4"/>
<dbReference type="GO" id="GO:0003918">
    <property type="term" value="F:DNA topoisomerase type II (double strand cut, ATP-hydrolyzing) activity"/>
    <property type="evidence" value="ECO:0007669"/>
    <property type="project" value="UniProtKB-UniRule"/>
</dbReference>
<dbReference type="Pfam" id="PF21180">
    <property type="entry name" value="TOP6A-Spo11_Toprim"/>
    <property type="match status" value="1"/>
</dbReference>
<dbReference type="Pfam" id="PF04406">
    <property type="entry name" value="TP6A_N"/>
    <property type="match status" value="1"/>
</dbReference>
<reference evidence="13" key="2">
    <citation type="submission" date="2021-01" db="EMBL/GenBank/DDBJ databases">
        <authorList>
            <person name="Schikora-Tamarit M.A."/>
        </authorList>
    </citation>
    <scope>NUCLEOTIDE SEQUENCE</scope>
    <source>
        <strain evidence="13">CBS6341</strain>
    </source>
</reference>
<keyword evidence="9 10" id="KW-0413">Isomerase</keyword>
<keyword evidence="8 10" id="KW-0238">DNA-binding</keyword>
<evidence type="ECO:0000256" key="9">
    <source>
        <dbReference type="ARBA" id="ARBA00023235"/>
    </source>
</evidence>
<dbReference type="EMBL" id="JAEUBF010000267">
    <property type="protein sequence ID" value="KAH3679604.1"/>
    <property type="molecule type" value="Genomic_DNA"/>
</dbReference>
<keyword evidence="6" id="KW-0460">Magnesium</keyword>
<dbReference type="GO" id="GO:0007131">
    <property type="term" value="P:reciprocal meiotic recombination"/>
    <property type="evidence" value="ECO:0007669"/>
    <property type="project" value="TreeGrafter"/>
</dbReference>
<dbReference type="PANTHER" id="PTHR10848">
    <property type="entry name" value="MEIOTIC RECOMBINATION PROTEIN SPO11"/>
    <property type="match status" value="1"/>
</dbReference>
<comment type="catalytic activity">
    <reaction evidence="1 10">
        <text>ATP-dependent breakage, passage and rejoining of double-stranded DNA.</text>
        <dbReference type="EC" id="5.6.2.2"/>
    </reaction>
</comment>
<feature type="domain" description="Topoisomerase 6 subunit A/Spo11 TOPRIM" evidence="12">
    <location>
        <begin position="212"/>
        <end position="376"/>
    </location>
</feature>
<evidence type="ECO:0000256" key="6">
    <source>
        <dbReference type="ARBA" id="ARBA00022842"/>
    </source>
</evidence>
<dbReference type="GO" id="GO:0000228">
    <property type="term" value="C:nuclear chromosome"/>
    <property type="evidence" value="ECO:0007669"/>
    <property type="project" value="TreeGrafter"/>
</dbReference>
<comment type="cofactor">
    <cofactor evidence="2">
        <name>Mg(2+)</name>
        <dbReference type="ChEBI" id="CHEBI:18420"/>
    </cofactor>
</comment>
<feature type="domain" description="Spo11/DNA topoisomerase VI subunit A N-terminal" evidence="11">
    <location>
        <begin position="97"/>
        <end position="153"/>
    </location>
</feature>
<dbReference type="GO" id="GO:0042138">
    <property type="term" value="P:meiotic DNA double-strand break formation"/>
    <property type="evidence" value="ECO:0007669"/>
    <property type="project" value="TreeGrafter"/>
</dbReference>
<evidence type="ECO:0000256" key="7">
    <source>
        <dbReference type="ARBA" id="ARBA00023029"/>
    </source>
</evidence>
<dbReference type="OrthoDB" id="5377392at2759"/>
<evidence type="ECO:0000313" key="14">
    <source>
        <dbReference type="Proteomes" id="UP000769528"/>
    </source>
</evidence>
<evidence type="ECO:0000256" key="10">
    <source>
        <dbReference type="PROSITE-ProRule" id="PRU01385"/>
    </source>
</evidence>
<evidence type="ECO:0000313" key="13">
    <source>
        <dbReference type="EMBL" id="KAH3679604.1"/>
    </source>
</evidence>
<dbReference type="InterPro" id="IPR034136">
    <property type="entry name" value="TOPRIM_Topo6A/Spo11"/>
</dbReference>
<reference evidence="13" key="1">
    <citation type="journal article" date="2021" name="Open Biol.">
        <title>Shared evolutionary footprints suggest mitochondrial oxidative damage underlies multiple complex I losses in fungi.</title>
        <authorList>
            <person name="Schikora-Tamarit M.A."/>
            <person name="Marcet-Houben M."/>
            <person name="Nosek J."/>
            <person name="Gabaldon T."/>
        </authorList>
    </citation>
    <scope>NUCLEOTIDE SEQUENCE</scope>
    <source>
        <strain evidence="13">CBS6341</strain>
    </source>
</reference>
<sequence length="420" mass="48439">MVFKTILDDNIIVKSDENRDNRYFDKKIREINFYPDLGTTRRSAKDRLKSLFQLIYNGIKNKNSLKFTFNISYCNKGLKPTKKIFRFPSSNVSECHKVVSLIKIIEILISNLEKNHIATRRDIYYQDVELFGNQSIVDMLIETLCKSLGFSSHEIGAIPSQKGLFYGNIELISWDNSNSILVTKFHKIKNSPILIPRLQGINEIKIIDDINFILVVEKEAVFNSLINSKEFGQDSNSIIVTGKGYPDRLTKEFLSIISQTNPNIPIFAIVDFDPYGINIFKQYKTGGKLDIVNGNRLKTPSISLINGSIMDYLSMNIGEECLRLNLRDFTMAKYLIESFEEFGDYSNNNDLRIISECQRMMFLMQKAEIDVIKSNQPQNKKLYQELCHEQSNICKPALDIVEYIQRIISNSLRNINENLK</sequence>
<dbReference type="Proteomes" id="UP000769528">
    <property type="component" value="Unassembled WGS sequence"/>
</dbReference>
<evidence type="ECO:0000256" key="5">
    <source>
        <dbReference type="ARBA" id="ARBA00022723"/>
    </source>
</evidence>
<feature type="active site" description="O-(5'-phospho-DNA)-tyrosine intermediate" evidence="10">
    <location>
        <position position="125"/>
    </location>
</feature>
<keyword evidence="14" id="KW-1185">Reference proteome</keyword>
<organism evidence="13 14">
    <name type="scientific">Wickerhamomyces mucosus</name>
    <dbReference type="NCBI Taxonomy" id="1378264"/>
    <lineage>
        <taxon>Eukaryota</taxon>
        <taxon>Fungi</taxon>
        <taxon>Dikarya</taxon>
        <taxon>Ascomycota</taxon>
        <taxon>Saccharomycotina</taxon>
        <taxon>Saccharomycetes</taxon>
        <taxon>Phaffomycetales</taxon>
        <taxon>Wickerhamomycetaceae</taxon>
        <taxon>Wickerhamomyces</taxon>
    </lineage>
</organism>
<evidence type="ECO:0000256" key="3">
    <source>
        <dbReference type="ARBA" id="ARBA00006559"/>
    </source>
</evidence>
<keyword evidence="5" id="KW-0479">Metal-binding</keyword>